<evidence type="ECO:0000313" key="9">
    <source>
        <dbReference type="Proteomes" id="UP000253831"/>
    </source>
</evidence>
<dbReference type="GO" id="GO:0030001">
    <property type="term" value="P:metal ion transport"/>
    <property type="evidence" value="ECO:0007669"/>
    <property type="project" value="InterPro"/>
</dbReference>
<dbReference type="InterPro" id="IPR006129">
    <property type="entry name" value="AdhesinB"/>
</dbReference>
<evidence type="ECO:0000256" key="6">
    <source>
        <dbReference type="RuleBase" id="RU003512"/>
    </source>
</evidence>
<dbReference type="Proteomes" id="UP000253831">
    <property type="component" value="Unassembled WGS sequence"/>
</dbReference>
<dbReference type="InterPro" id="IPR050492">
    <property type="entry name" value="Bact_metal-bind_prot9"/>
</dbReference>
<keyword evidence="3 6" id="KW-0813">Transport</keyword>
<accession>A0A369XKW8</accession>
<protein>
    <submittedName>
        <fullName evidence="8">Metal ABC transporter substrate-binding protein</fullName>
    </submittedName>
</protein>
<sequence>MRKTLLNTLQRWLAMVFLPPASLRTAALVILLGAQPGAAMAVELLPVVASFSILGDLTRRVGGEHVQVYTLVGPLADAHVYQPTPADVKKLARARLVVVNGLGFEGWIDRLMQSSGYRGPIVVASKGVKLLDKEAGPGGQHRGHDHAADVDPHAWQDLAQARHYVDNIAATLTQLDPANEAAYQANAAALKQQIDTLDAEIRASLSRLPAERRVVVSSHDAFGYFARAYGIRFLAPVGVSTDAQPSAAAVAAIIRQIRQEKIPAMFIENVSDRRLLERISAESGARIGGILYSDSLSTAGTAAASYLGMMRENAKTLAAALAD</sequence>
<feature type="coiled-coil region" evidence="7">
    <location>
        <begin position="180"/>
        <end position="207"/>
    </location>
</feature>
<reference evidence="8 9" key="1">
    <citation type="submission" date="2018-05" db="EMBL/GenBank/DDBJ databases">
        <title>Integrated omic analyses show evidence that a Ca. Accumulibacter phosphatis strain performs denitrification under micro-aerobic conditions.</title>
        <authorList>
            <person name="Camejo P.Y."/>
            <person name="Katherine M.D."/>
            <person name="Daniel N.R."/>
        </authorList>
    </citation>
    <scope>NUCLEOTIDE SEQUENCE [LARGE SCALE GENOMIC DNA]</scope>
    <source>
        <strain evidence="8">UW-LDO-IC</strain>
    </source>
</reference>
<keyword evidence="4" id="KW-0479">Metal-binding</keyword>
<dbReference type="InterPro" id="IPR006128">
    <property type="entry name" value="Lipoprotein_PsaA-like"/>
</dbReference>
<comment type="subcellular location">
    <subcellularLocation>
        <location evidence="1">Cell envelope</location>
    </subcellularLocation>
</comment>
<dbReference type="GO" id="GO:0007155">
    <property type="term" value="P:cell adhesion"/>
    <property type="evidence" value="ECO:0007669"/>
    <property type="project" value="InterPro"/>
</dbReference>
<dbReference type="AlphaFoldDB" id="A0A369XKW8"/>
<proteinExistence type="inferred from homology"/>
<dbReference type="GO" id="GO:0030313">
    <property type="term" value="C:cell envelope"/>
    <property type="evidence" value="ECO:0007669"/>
    <property type="project" value="UniProtKB-SubCell"/>
</dbReference>
<dbReference type="PANTHER" id="PTHR42953:SF1">
    <property type="entry name" value="METAL-BINDING PROTEIN HI_0362-RELATED"/>
    <property type="match status" value="1"/>
</dbReference>
<dbReference type="InterPro" id="IPR006127">
    <property type="entry name" value="ZnuA-like"/>
</dbReference>
<evidence type="ECO:0000256" key="2">
    <source>
        <dbReference type="ARBA" id="ARBA00011028"/>
    </source>
</evidence>
<keyword evidence="5" id="KW-0732">Signal</keyword>
<organism evidence="8 9">
    <name type="scientific">Candidatus Accumulibacter meliphilus</name>
    <dbReference type="NCBI Taxonomy" id="2211374"/>
    <lineage>
        <taxon>Bacteria</taxon>
        <taxon>Pseudomonadati</taxon>
        <taxon>Pseudomonadota</taxon>
        <taxon>Betaproteobacteria</taxon>
        <taxon>Candidatus Accumulibacter</taxon>
    </lineage>
</organism>
<dbReference type="PANTHER" id="PTHR42953">
    <property type="entry name" value="HIGH-AFFINITY ZINC UPTAKE SYSTEM PROTEIN ZNUA-RELATED"/>
    <property type="match status" value="1"/>
</dbReference>
<evidence type="ECO:0000256" key="7">
    <source>
        <dbReference type="SAM" id="Coils"/>
    </source>
</evidence>
<comment type="similarity">
    <text evidence="2 6">Belongs to the bacterial solute-binding protein 9 family.</text>
</comment>
<dbReference type="Gene3D" id="3.40.50.1980">
    <property type="entry name" value="Nitrogenase molybdenum iron protein domain"/>
    <property type="match status" value="2"/>
</dbReference>
<dbReference type="PRINTS" id="PR00690">
    <property type="entry name" value="ADHESNFAMILY"/>
</dbReference>
<gene>
    <name evidence="8" type="ORF">DVS81_09100</name>
</gene>
<dbReference type="EMBL" id="QPGA01000014">
    <property type="protein sequence ID" value="RDE50781.1"/>
    <property type="molecule type" value="Genomic_DNA"/>
</dbReference>
<evidence type="ECO:0000256" key="4">
    <source>
        <dbReference type="ARBA" id="ARBA00022723"/>
    </source>
</evidence>
<comment type="caution">
    <text evidence="8">The sequence shown here is derived from an EMBL/GenBank/DDBJ whole genome shotgun (WGS) entry which is preliminary data.</text>
</comment>
<name>A0A369XKW8_9PROT</name>
<dbReference type="Pfam" id="PF01297">
    <property type="entry name" value="ZnuA"/>
    <property type="match status" value="1"/>
</dbReference>
<dbReference type="SUPFAM" id="SSF53807">
    <property type="entry name" value="Helical backbone' metal receptor"/>
    <property type="match status" value="1"/>
</dbReference>
<dbReference type="PRINTS" id="PR00691">
    <property type="entry name" value="ADHESINB"/>
</dbReference>
<evidence type="ECO:0000313" key="8">
    <source>
        <dbReference type="EMBL" id="RDE50781.1"/>
    </source>
</evidence>
<evidence type="ECO:0000256" key="5">
    <source>
        <dbReference type="ARBA" id="ARBA00022729"/>
    </source>
</evidence>
<keyword evidence="7" id="KW-0175">Coiled coil</keyword>
<evidence type="ECO:0000256" key="1">
    <source>
        <dbReference type="ARBA" id="ARBA00004196"/>
    </source>
</evidence>
<evidence type="ECO:0000256" key="3">
    <source>
        <dbReference type="ARBA" id="ARBA00022448"/>
    </source>
</evidence>
<dbReference type="GO" id="GO:0046872">
    <property type="term" value="F:metal ion binding"/>
    <property type="evidence" value="ECO:0007669"/>
    <property type="project" value="UniProtKB-KW"/>
</dbReference>